<dbReference type="EMBL" id="FXAU01000005">
    <property type="protein sequence ID" value="SMG39971.1"/>
    <property type="molecule type" value="Genomic_DNA"/>
</dbReference>
<evidence type="ECO:0000313" key="1">
    <source>
        <dbReference type="EMBL" id="SMG39971.1"/>
    </source>
</evidence>
<dbReference type="InterPro" id="IPR027056">
    <property type="entry name" value="Gluconate_2DH_su3"/>
</dbReference>
<dbReference type="STRING" id="561061.SAMN05660862_2841"/>
<dbReference type="PROSITE" id="PS51257">
    <property type="entry name" value="PROKAR_LIPOPROTEIN"/>
    <property type="match status" value="1"/>
</dbReference>
<sequence length="211" mass="22887">MNRRDSLKALGLMAAGSGILASSCQTGDTNKEGAKAVSDKLPGVQDFEHERNLALAEEKFFDAHEMATITVLADIIIPKDETSGSASDAGVPAFIEFMVKDLPDNKLPMRGGLKWLDIQMQKRHGKSFVDCQAEQQLALVDEIAYPDKAKPEMQQGVAFFSLMRNFTASGFFTSEIGVKDIGYAGNKPGVWNGVPEDVLKAHGFEVGPFFG</sequence>
<accession>A0A1X7KH90</accession>
<organism evidence="1 2">
    <name type="scientific">Sphingobacterium psychroaquaticum</name>
    <dbReference type="NCBI Taxonomy" id="561061"/>
    <lineage>
        <taxon>Bacteria</taxon>
        <taxon>Pseudomonadati</taxon>
        <taxon>Bacteroidota</taxon>
        <taxon>Sphingobacteriia</taxon>
        <taxon>Sphingobacteriales</taxon>
        <taxon>Sphingobacteriaceae</taxon>
        <taxon>Sphingobacterium</taxon>
    </lineage>
</organism>
<name>A0A1X7KH90_9SPHI</name>
<keyword evidence="2" id="KW-1185">Reference proteome</keyword>
<protein>
    <submittedName>
        <fullName evidence="1">Gluconate 2-dehydrogenase subunit 3</fullName>
    </submittedName>
</protein>
<reference evidence="1 2" key="1">
    <citation type="submission" date="2017-04" db="EMBL/GenBank/DDBJ databases">
        <authorList>
            <person name="Afonso C.L."/>
            <person name="Miller P.J."/>
            <person name="Scott M.A."/>
            <person name="Spackman E."/>
            <person name="Goraichik I."/>
            <person name="Dimitrov K.M."/>
            <person name="Suarez D.L."/>
            <person name="Swayne D.E."/>
        </authorList>
    </citation>
    <scope>NUCLEOTIDE SEQUENCE [LARGE SCALE GENOMIC DNA]</scope>
    <source>
        <strain evidence="1 2">DSM 22418</strain>
    </source>
</reference>
<dbReference type="Proteomes" id="UP000192980">
    <property type="component" value="Unassembled WGS sequence"/>
</dbReference>
<dbReference type="RefSeq" id="WP_085473562.1">
    <property type="nucleotide sequence ID" value="NZ_CP038029.1"/>
</dbReference>
<dbReference type="OrthoDB" id="129242at2"/>
<gene>
    <name evidence="1" type="ORF">SAMN05660862_2841</name>
</gene>
<proteinExistence type="predicted"/>
<evidence type="ECO:0000313" key="2">
    <source>
        <dbReference type="Proteomes" id="UP000192980"/>
    </source>
</evidence>
<dbReference type="AlphaFoldDB" id="A0A1X7KH90"/>
<dbReference type="Pfam" id="PF13618">
    <property type="entry name" value="Gluconate_2-dh3"/>
    <property type="match status" value="1"/>
</dbReference>